<evidence type="ECO:0000256" key="8">
    <source>
        <dbReference type="ARBA" id="ARBA00054920"/>
    </source>
</evidence>
<feature type="domain" description="DNA polymerase alpha/delta/epsilon subunit B" evidence="11">
    <location>
        <begin position="358"/>
        <end position="567"/>
    </location>
</feature>
<evidence type="ECO:0000256" key="6">
    <source>
        <dbReference type="ARBA" id="ARBA00023242"/>
    </source>
</evidence>
<evidence type="ECO:0000259" key="12">
    <source>
        <dbReference type="Pfam" id="PF05678"/>
    </source>
</evidence>
<comment type="similarity">
    <text evidence="2">Belongs to the DNA polymerase delta/II small subunit family.</text>
</comment>
<dbReference type="InterPro" id="IPR041863">
    <property type="entry name" value="PolD2_C"/>
</dbReference>
<dbReference type="Proteomes" id="UP001367508">
    <property type="component" value="Unassembled WGS sequence"/>
</dbReference>
<evidence type="ECO:0000256" key="9">
    <source>
        <dbReference type="ARBA" id="ARBA00063201"/>
    </source>
</evidence>
<keyword evidence="5" id="KW-0808">Transferase</keyword>
<evidence type="ECO:0000259" key="11">
    <source>
        <dbReference type="Pfam" id="PF04042"/>
    </source>
</evidence>
<dbReference type="Pfam" id="PF04042">
    <property type="entry name" value="DNA_pol_E_B"/>
    <property type="match status" value="1"/>
</dbReference>
<evidence type="ECO:0000256" key="4">
    <source>
        <dbReference type="ARBA" id="ARBA00022705"/>
    </source>
</evidence>
<organism evidence="14 15">
    <name type="scientific">Canavalia gladiata</name>
    <name type="common">Sword bean</name>
    <name type="synonym">Dolichos gladiatus</name>
    <dbReference type="NCBI Taxonomy" id="3824"/>
    <lineage>
        <taxon>Eukaryota</taxon>
        <taxon>Viridiplantae</taxon>
        <taxon>Streptophyta</taxon>
        <taxon>Embryophyta</taxon>
        <taxon>Tracheophyta</taxon>
        <taxon>Spermatophyta</taxon>
        <taxon>Magnoliopsida</taxon>
        <taxon>eudicotyledons</taxon>
        <taxon>Gunneridae</taxon>
        <taxon>Pentapetalae</taxon>
        <taxon>rosids</taxon>
        <taxon>fabids</taxon>
        <taxon>Fabales</taxon>
        <taxon>Fabaceae</taxon>
        <taxon>Papilionoideae</taxon>
        <taxon>50 kb inversion clade</taxon>
        <taxon>NPAAA clade</taxon>
        <taxon>indigoferoid/millettioid clade</taxon>
        <taxon>Phaseoleae</taxon>
        <taxon>Canavalia</taxon>
    </lineage>
</organism>
<gene>
    <name evidence="14" type="ORF">VNO77_17189</name>
</gene>
<dbReference type="Pfam" id="PF18018">
    <property type="entry name" value="DNA_pol_D_N"/>
    <property type="match status" value="1"/>
</dbReference>
<dbReference type="FunFam" id="3.60.21.50:FF:000002">
    <property type="entry name" value="DNA polymerase delta small subunit"/>
    <property type="match status" value="1"/>
</dbReference>
<name>A0AAN9LM58_CANGL</name>
<evidence type="ECO:0000313" key="15">
    <source>
        <dbReference type="Proteomes" id="UP001367508"/>
    </source>
</evidence>
<accession>A0AAN9LM58</accession>
<comment type="function">
    <text evidence="8">The function of the small subunit is not yet clear.</text>
</comment>
<dbReference type="InterPro" id="IPR007185">
    <property type="entry name" value="DNA_pol_a/d/e_bsu"/>
</dbReference>
<dbReference type="CDD" id="cd07387">
    <property type="entry name" value="MPP_PolD2_C"/>
    <property type="match status" value="1"/>
</dbReference>
<dbReference type="PANTHER" id="PTHR10416">
    <property type="entry name" value="DNA POLYMERASE DELTA SUBUNIT 2"/>
    <property type="match status" value="1"/>
</dbReference>
<dbReference type="GO" id="GO:0003887">
    <property type="term" value="F:DNA-directed DNA polymerase activity"/>
    <property type="evidence" value="ECO:0007669"/>
    <property type="project" value="UniProtKB-KW"/>
</dbReference>
<comment type="caution">
    <text evidence="14">The sequence shown here is derived from an EMBL/GenBank/DDBJ whole genome shotgun (WGS) entry which is preliminary data.</text>
</comment>
<dbReference type="EC" id="2.7.7.7" evidence="3"/>
<evidence type="ECO:0000256" key="10">
    <source>
        <dbReference type="ARBA" id="ARBA00070341"/>
    </source>
</evidence>
<keyword evidence="4" id="KW-0235">DNA replication</keyword>
<keyword evidence="5" id="KW-0239">DNA-directed DNA polymerase</keyword>
<protein>
    <recommendedName>
        <fullName evidence="10">DNA polymerase delta small subunit</fullName>
        <ecNumber evidence="3">2.7.7.7</ecNumber>
    </recommendedName>
</protein>
<comment type="catalytic activity">
    <reaction evidence="7">
        <text>DNA(n) + a 2'-deoxyribonucleoside 5'-triphosphate = DNA(n+1) + diphosphate</text>
        <dbReference type="Rhea" id="RHEA:22508"/>
        <dbReference type="Rhea" id="RHEA-COMP:17339"/>
        <dbReference type="Rhea" id="RHEA-COMP:17340"/>
        <dbReference type="ChEBI" id="CHEBI:33019"/>
        <dbReference type="ChEBI" id="CHEBI:61560"/>
        <dbReference type="ChEBI" id="CHEBI:173112"/>
        <dbReference type="EC" id="2.7.7.7"/>
    </reaction>
</comment>
<keyword evidence="5" id="KW-0548">Nucleotidyltransferase</keyword>
<evidence type="ECO:0000259" key="13">
    <source>
        <dbReference type="Pfam" id="PF18018"/>
    </source>
</evidence>
<comment type="subcellular location">
    <subcellularLocation>
        <location evidence="1">Nucleus</location>
    </subcellularLocation>
</comment>
<evidence type="ECO:0000256" key="2">
    <source>
        <dbReference type="ARBA" id="ARBA00006035"/>
    </source>
</evidence>
<evidence type="ECO:0000256" key="7">
    <source>
        <dbReference type="ARBA" id="ARBA00049244"/>
    </source>
</evidence>
<comment type="subunit">
    <text evidence="9">Heterodimer with subunits of 125 kDa and 50 kDa.</text>
</comment>
<keyword evidence="6" id="KW-0539">Nucleus</keyword>
<dbReference type="AlphaFoldDB" id="A0AAN9LM58"/>
<dbReference type="Gene3D" id="3.60.21.50">
    <property type="match status" value="1"/>
</dbReference>
<dbReference type="GO" id="GO:1902969">
    <property type="term" value="P:mitotic DNA replication"/>
    <property type="evidence" value="ECO:0007669"/>
    <property type="project" value="UniProtKB-ARBA"/>
</dbReference>
<dbReference type="Pfam" id="PF05678">
    <property type="entry name" value="VQ"/>
    <property type="match status" value="1"/>
</dbReference>
<dbReference type="FunFam" id="2.40.50.430:FF:000001">
    <property type="entry name" value="DNA polymerase delta subunit 2"/>
    <property type="match status" value="1"/>
</dbReference>
<dbReference type="InterPro" id="IPR040663">
    <property type="entry name" value="DNA_pol_D_N"/>
</dbReference>
<keyword evidence="15" id="KW-1185">Reference proteome</keyword>
<dbReference type="GO" id="GO:0006271">
    <property type="term" value="P:DNA strand elongation involved in DNA replication"/>
    <property type="evidence" value="ECO:0007669"/>
    <property type="project" value="TreeGrafter"/>
</dbReference>
<dbReference type="Gene3D" id="2.40.50.430">
    <property type="match status" value="1"/>
</dbReference>
<dbReference type="GO" id="GO:0043625">
    <property type="term" value="C:delta DNA polymerase complex"/>
    <property type="evidence" value="ECO:0007669"/>
    <property type="project" value="TreeGrafter"/>
</dbReference>
<dbReference type="PANTHER" id="PTHR10416:SF0">
    <property type="entry name" value="DNA POLYMERASE DELTA SUBUNIT 2"/>
    <property type="match status" value="1"/>
</dbReference>
<evidence type="ECO:0000313" key="14">
    <source>
        <dbReference type="EMBL" id="KAK7336643.1"/>
    </source>
</evidence>
<dbReference type="InterPro" id="IPR024826">
    <property type="entry name" value="DNA_pol_delta/II_ssu"/>
</dbReference>
<reference evidence="14 15" key="1">
    <citation type="submission" date="2024-01" db="EMBL/GenBank/DDBJ databases">
        <title>The genomes of 5 underutilized Papilionoideae crops provide insights into root nodulation and disease resistanc.</title>
        <authorList>
            <person name="Jiang F."/>
        </authorList>
    </citation>
    <scope>NUCLEOTIDE SEQUENCE [LARGE SCALE GENOMIC DNA]</scope>
    <source>
        <strain evidence="14">LVBAO_FW01</strain>
        <tissue evidence="14">Leaves</tissue>
    </source>
</reference>
<evidence type="ECO:0000256" key="1">
    <source>
        <dbReference type="ARBA" id="ARBA00004123"/>
    </source>
</evidence>
<evidence type="ECO:0000256" key="5">
    <source>
        <dbReference type="ARBA" id="ARBA00022932"/>
    </source>
</evidence>
<dbReference type="GO" id="GO:0003677">
    <property type="term" value="F:DNA binding"/>
    <property type="evidence" value="ECO:0007669"/>
    <property type="project" value="InterPro"/>
</dbReference>
<dbReference type="EMBL" id="JAYMYQ010000004">
    <property type="protein sequence ID" value="KAK7336643.1"/>
    <property type="molecule type" value="Genomic_DNA"/>
</dbReference>
<evidence type="ECO:0000256" key="3">
    <source>
        <dbReference type="ARBA" id="ARBA00012417"/>
    </source>
</evidence>
<feature type="domain" description="VQ" evidence="12">
    <location>
        <begin position="39"/>
        <end position="64"/>
    </location>
</feature>
<sequence>MSEPTHTWMPNSQTPVLAMHKNSQTISKTKPKIRIIHMIAPQIFKTDIQNFRELVQRVTGKPSGDEKYCKKKKQILACGIDEESRRGKSSNFSDISNDKPELMDLSNGGSLMERAKEEVGFCSDENCGGYLGGYSELEGFISEIMLATSLNLALIADISTQVSVRIFETPFRNKGNEGTLPAMGMDRVQCAYDSLDEAFEIGKETYRGQQYSQIYFARLYLMRTLLYSLVPHWKPNFPVCAVLGLEEGKECVIVGTLYKHMKLKPCILDEYSKQRSVVPLVKPHNFVHPDDHLVLEDESGRVKLGGDLISPSEYVTGIVVALLGKETGAGDFFVQDVLEAGLPPQIEFPLKSREDKYVVLVSGLSVGSSNSNPLQFQLLIDHITGHLGDEKEQSIASQIVRVVIAGNSVEIPRGLLNGQNLASKDLSRMSEPIRELDILLNQIAAGLPLDIMPGPSDPANFSLPQQPLHRCLFPGSSAYNTFRSCTNPHCFELDNVRFLGTSGQNVDDLEKYSEAKDKLEFMERTLKWRHLAPTAPNTLGCYPYTDRDPFFIEGCPHVYFVGNQDKYETRVMKGPEGQVVRLICVPKFNETGVAVMLNLRDLECHALSFGTQFGS</sequence>
<feature type="domain" description="DNA polymerase delta subunit OB-fold" evidence="13">
    <location>
        <begin position="210"/>
        <end position="337"/>
    </location>
</feature>
<proteinExistence type="inferred from homology"/>
<dbReference type="InterPro" id="IPR008889">
    <property type="entry name" value="VQ"/>
</dbReference>